<evidence type="ECO:0000313" key="4">
    <source>
        <dbReference type="Proteomes" id="UP000183508"/>
    </source>
</evidence>
<dbReference type="PANTHER" id="PTHR31223:SF70">
    <property type="entry name" value="LOG FAMILY PROTEIN YJL055W"/>
    <property type="match status" value="1"/>
</dbReference>
<reference evidence="4" key="1">
    <citation type="submission" date="2016-10" db="EMBL/GenBank/DDBJ databases">
        <authorList>
            <person name="Varghese N."/>
        </authorList>
    </citation>
    <scope>NUCLEOTIDE SEQUENCE [LARGE SCALE GENOMIC DNA]</scope>
    <source>
        <strain evidence="4">DSM 17980</strain>
    </source>
</reference>
<dbReference type="EC" id="3.2.2.n1" evidence="2"/>
<accession>A0A1I7LB25</accession>
<dbReference type="GO" id="GO:0005829">
    <property type="term" value="C:cytosol"/>
    <property type="evidence" value="ECO:0007669"/>
    <property type="project" value="TreeGrafter"/>
</dbReference>
<proteinExistence type="inferred from homology"/>
<dbReference type="PANTHER" id="PTHR31223">
    <property type="entry name" value="LOG FAMILY PROTEIN YJL055W"/>
    <property type="match status" value="1"/>
</dbReference>
<dbReference type="InterPro" id="IPR005269">
    <property type="entry name" value="LOG"/>
</dbReference>
<dbReference type="Pfam" id="PF03641">
    <property type="entry name" value="Lysine_decarbox"/>
    <property type="match status" value="1"/>
</dbReference>
<organism evidence="3 4">
    <name type="scientific">Alicyclobacillus macrosporangiidus</name>
    <dbReference type="NCBI Taxonomy" id="392015"/>
    <lineage>
        <taxon>Bacteria</taxon>
        <taxon>Bacillati</taxon>
        <taxon>Bacillota</taxon>
        <taxon>Bacilli</taxon>
        <taxon>Bacillales</taxon>
        <taxon>Alicyclobacillaceae</taxon>
        <taxon>Alicyclobacillus</taxon>
    </lineage>
</organism>
<keyword evidence="2" id="KW-0378">Hydrolase</keyword>
<dbReference type="GO" id="GO:0009691">
    <property type="term" value="P:cytokinin biosynthetic process"/>
    <property type="evidence" value="ECO:0007669"/>
    <property type="project" value="UniProtKB-UniRule"/>
</dbReference>
<keyword evidence="2" id="KW-0203">Cytokinin biosynthesis</keyword>
<evidence type="ECO:0000256" key="1">
    <source>
        <dbReference type="ARBA" id="ARBA00006763"/>
    </source>
</evidence>
<dbReference type="NCBIfam" id="TIGR00730">
    <property type="entry name" value="Rossman fold protein, TIGR00730 family"/>
    <property type="match status" value="1"/>
</dbReference>
<evidence type="ECO:0000256" key="2">
    <source>
        <dbReference type="RuleBase" id="RU363015"/>
    </source>
</evidence>
<gene>
    <name evidence="3" type="ORF">SAMN05421543_13215</name>
</gene>
<evidence type="ECO:0000313" key="3">
    <source>
        <dbReference type="EMBL" id="SFV06927.1"/>
    </source>
</evidence>
<dbReference type="InterPro" id="IPR031100">
    <property type="entry name" value="LOG_fam"/>
</dbReference>
<dbReference type="GO" id="GO:0016799">
    <property type="term" value="F:hydrolase activity, hydrolyzing N-glycosyl compounds"/>
    <property type="evidence" value="ECO:0007669"/>
    <property type="project" value="TreeGrafter"/>
</dbReference>
<dbReference type="STRING" id="392015.SAMN05421543_13215"/>
<dbReference type="Proteomes" id="UP000183508">
    <property type="component" value="Unassembled WGS sequence"/>
</dbReference>
<dbReference type="SUPFAM" id="SSF102405">
    <property type="entry name" value="MCP/YpsA-like"/>
    <property type="match status" value="1"/>
</dbReference>
<dbReference type="Gene3D" id="3.40.50.450">
    <property type="match status" value="1"/>
</dbReference>
<keyword evidence="4" id="KW-1185">Reference proteome</keyword>
<comment type="similarity">
    <text evidence="1 2">Belongs to the LOG family.</text>
</comment>
<dbReference type="AlphaFoldDB" id="A0A1I7LB25"/>
<dbReference type="EMBL" id="FPBV01000032">
    <property type="protein sequence ID" value="SFV06927.1"/>
    <property type="molecule type" value="Genomic_DNA"/>
</dbReference>
<protein>
    <recommendedName>
        <fullName evidence="2">Cytokinin riboside 5'-monophosphate phosphoribohydrolase</fullName>
        <ecNumber evidence="2">3.2.2.n1</ecNumber>
    </recommendedName>
</protein>
<sequence length="194" mass="21387">MVKRICVFAGSNLGAHPKYKVQAQQLGEEIAKNGLELVYGGSRVGLMGEVANTVLAHGGTVIGVMPTGLFRGELVHTGLSRLIEVKDMHERKATMGDLSDAYIALPGGYGTFEELFEVVSWAQLGIHQKPIGLLNIEGYYTPLLNLIDHAVQQGFVQEKHKELLVSAEDARTLIRLLDEYQRPEFGNKWTQLAE</sequence>
<dbReference type="FunFam" id="3.40.50.450:FF:000012">
    <property type="entry name" value="LOG family protein YvdD"/>
    <property type="match status" value="1"/>
</dbReference>
<name>A0A1I7LB25_9BACL</name>